<dbReference type="EMBL" id="MNPL01030946">
    <property type="protein sequence ID" value="OQR66837.1"/>
    <property type="molecule type" value="Genomic_DNA"/>
</dbReference>
<dbReference type="PANTHER" id="PTHR11360">
    <property type="entry name" value="MONOCARBOXYLATE TRANSPORTER"/>
    <property type="match status" value="1"/>
</dbReference>
<feature type="transmembrane region" description="Helical" evidence="2">
    <location>
        <begin position="352"/>
        <end position="370"/>
    </location>
</feature>
<evidence type="ECO:0008006" key="5">
    <source>
        <dbReference type="Google" id="ProtNLM"/>
    </source>
</evidence>
<keyword evidence="2" id="KW-0472">Membrane</keyword>
<evidence type="ECO:0000313" key="3">
    <source>
        <dbReference type="EMBL" id="OQR66837.1"/>
    </source>
</evidence>
<dbReference type="Pfam" id="PF07690">
    <property type="entry name" value="MFS_1"/>
    <property type="match status" value="2"/>
</dbReference>
<feature type="region of interest" description="Disordered" evidence="1">
    <location>
        <begin position="195"/>
        <end position="243"/>
    </location>
</feature>
<organism evidence="3 4">
    <name type="scientific">Tropilaelaps mercedesae</name>
    <dbReference type="NCBI Taxonomy" id="418985"/>
    <lineage>
        <taxon>Eukaryota</taxon>
        <taxon>Metazoa</taxon>
        <taxon>Ecdysozoa</taxon>
        <taxon>Arthropoda</taxon>
        <taxon>Chelicerata</taxon>
        <taxon>Arachnida</taxon>
        <taxon>Acari</taxon>
        <taxon>Parasitiformes</taxon>
        <taxon>Mesostigmata</taxon>
        <taxon>Gamasina</taxon>
        <taxon>Dermanyssoidea</taxon>
        <taxon>Laelapidae</taxon>
        <taxon>Tropilaelaps</taxon>
    </lineage>
</organism>
<feature type="compositionally biased region" description="Basic and acidic residues" evidence="1">
    <location>
        <begin position="211"/>
        <end position="229"/>
    </location>
</feature>
<dbReference type="InParanoid" id="A0A1V9X070"/>
<dbReference type="SUPFAM" id="SSF103473">
    <property type="entry name" value="MFS general substrate transporter"/>
    <property type="match status" value="1"/>
</dbReference>
<dbReference type="AlphaFoldDB" id="A0A1V9X070"/>
<feature type="transmembrane region" description="Helical" evidence="2">
    <location>
        <begin position="510"/>
        <end position="532"/>
    </location>
</feature>
<sequence>MACYFATDITRLTIFCGICNGLGMGLNVPAIAVSLNMWFRDRKVTASGIIYTGAALGSFVYPIFFEFLIDNLSFLGSFLVLGAVMGHGFASALFIRMPPWINTDGSSRDPSRQVSRRSSAATPEKKIETATAADEPVQPAVIYPPPEPVLRRKSLMPRSVSQHSFDSVESREEAVDHKTLHKSLRPIVHRGHIVESVQEEIDGEEATQTRTQREDDKQQVKQEDDKTKDATAPTERAASPAHLQDLDCCTQHDDHCPAKTIRRPDIARVLGSVANASGSNATAGPGPRNSSPGSSIRSGHMYKLRRTSSAISTTTSLYAPAVAVSQTAERDFELKIPGVKFAEPEPARVSRLIILVSVTYVIFINCNQAFQMVLLDFSADKDVEVHEAVYLLSSFAVFDIAGRLLVGLISDAGLMTRPALVGSACVLFGIISPLLPLASGFMLLLIYSALIGLSLGTSLVLITVLVGDYVANITQIPLAIGWMAFFSGITGFTRPLLIGFFRDTMGSYDGLFHLMGVLMLTCGVSWILVSIYENRCQPKQAEKGTTDAPCLLTENTTKPTKMASDQTIEELETVTKL</sequence>
<dbReference type="OrthoDB" id="2213137at2759"/>
<evidence type="ECO:0000256" key="1">
    <source>
        <dbReference type="SAM" id="MobiDB-lite"/>
    </source>
</evidence>
<dbReference type="InterPro" id="IPR011701">
    <property type="entry name" value="MFS"/>
</dbReference>
<feature type="transmembrane region" description="Helical" evidence="2">
    <location>
        <begin position="75"/>
        <end position="95"/>
    </location>
</feature>
<feature type="transmembrane region" description="Helical" evidence="2">
    <location>
        <begin position="444"/>
        <end position="466"/>
    </location>
</feature>
<protein>
    <recommendedName>
        <fullName evidence="5">Monocarboxylate transporter</fullName>
    </recommendedName>
</protein>
<feature type="transmembrane region" description="Helical" evidence="2">
    <location>
        <begin position="478"/>
        <end position="498"/>
    </location>
</feature>
<keyword evidence="2" id="KW-1133">Transmembrane helix</keyword>
<reference evidence="3 4" key="1">
    <citation type="journal article" date="2017" name="Gigascience">
        <title>Draft genome of the honey bee ectoparasitic mite, Tropilaelaps mercedesae, is shaped by the parasitic life history.</title>
        <authorList>
            <person name="Dong X."/>
            <person name="Armstrong S.D."/>
            <person name="Xia D."/>
            <person name="Makepeace B.L."/>
            <person name="Darby A.C."/>
            <person name="Kadowaki T."/>
        </authorList>
    </citation>
    <scope>NUCLEOTIDE SEQUENCE [LARGE SCALE GENOMIC DNA]</scope>
    <source>
        <strain evidence="3">Wuxi-XJTLU</strain>
    </source>
</reference>
<keyword evidence="2" id="KW-0812">Transmembrane</keyword>
<feature type="region of interest" description="Disordered" evidence="1">
    <location>
        <begin position="153"/>
        <end position="172"/>
    </location>
</feature>
<keyword evidence="4" id="KW-1185">Reference proteome</keyword>
<name>A0A1V9X070_9ACAR</name>
<dbReference type="InterPro" id="IPR036259">
    <property type="entry name" value="MFS_trans_sf"/>
</dbReference>
<feature type="compositionally biased region" description="Polar residues" evidence="1">
    <location>
        <begin position="112"/>
        <end position="121"/>
    </location>
</feature>
<accession>A0A1V9X070</accession>
<dbReference type="PANTHER" id="PTHR11360:SF303">
    <property type="entry name" value="MAJOR FACILITATOR SUPERFAMILY (MFS) PROFILE DOMAIN-CONTAINING PROTEIN"/>
    <property type="match status" value="1"/>
</dbReference>
<feature type="transmembrane region" description="Helical" evidence="2">
    <location>
        <begin position="12"/>
        <end position="37"/>
    </location>
</feature>
<feature type="transmembrane region" description="Helical" evidence="2">
    <location>
        <begin position="49"/>
        <end position="69"/>
    </location>
</feature>
<gene>
    <name evidence="3" type="ORF">BIW11_13898</name>
</gene>
<feature type="transmembrane region" description="Helical" evidence="2">
    <location>
        <begin position="420"/>
        <end position="438"/>
    </location>
</feature>
<feature type="region of interest" description="Disordered" evidence="1">
    <location>
        <begin position="277"/>
        <end position="298"/>
    </location>
</feature>
<feature type="region of interest" description="Disordered" evidence="1">
    <location>
        <begin position="105"/>
        <end position="145"/>
    </location>
</feature>
<dbReference type="Proteomes" id="UP000192247">
    <property type="component" value="Unassembled WGS sequence"/>
</dbReference>
<feature type="compositionally biased region" description="Low complexity" evidence="1">
    <location>
        <begin position="284"/>
        <end position="298"/>
    </location>
</feature>
<dbReference type="Gene3D" id="1.20.1250.20">
    <property type="entry name" value="MFS general substrate transporter like domains"/>
    <property type="match status" value="2"/>
</dbReference>
<evidence type="ECO:0000313" key="4">
    <source>
        <dbReference type="Proteomes" id="UP000192247"/>
    </source>
</evidence>
<comment type="caution">
    <text evidence="3">The sequence shown here is derived from an EMBL/GenBank/DDBJ whole genome shotgun (WGS) entry which is preliminary data.</text>
</comment>
<dbReference type="GO" id="GO:0008028">
    <property type="term" value="F:monocarboxylic acid transmembrane transporter activity"/>
    <property type="evidence" value="ECO:0007669"/>
    <property type="project" value="TreeGrafter"/>
</dbReference>
<feature type="transmembrane region" description="Helical" evidence="2">
    <location>
        <begin position="390"/>
        <end position="408"/>
    </location>
</feature>
<proteinExistence type="predicted"/>
<dbReference type="InterPro" id="IPR050327">
    <property type="entry name" value="Proton-linked_MCT"/>
</dbReference>
<evidence type="ECO:0000256" key="2">
    <source>
        <dbReference type="SAM" id="Phobius"/>
    </source>
</evidence>